<accession>A0ABR3ERU8</accession>
<reference evidence="2 3" key="1">
    <citation type="submission" date="2024-02" db="EMBL/GenBank/DDBJ databases">
        <title>A draft genome for the cacao thread blight pathogen Marasmius crinis-equi.</title>
        <authorList>
            <person name="Cohen S.P."/>
            <person name="Baruah I.K."/>
            <person name="Amoako-Attah I."/>
            <person name="Bukari Y."/>
            <person name="Meinhardt L.W."/>
            <person name="Bailey B.A."/>
        </authorList>
    </citation>
    <scope>NUCLEOTIDE SEQUENCE [LARGE SCALE GENOMIC DNA]</scope>
    <source>
        <strain evidence="2 3">GH-76</strain>
    </source>
</reference>
<comment type="caution">
    <text evidence="2">The sequence shown here is derived from an EMBL/GenBank/DDBJ whole genome shotgun (WGS) entry which is preliminary data.</text>
</comment>
<proteinExistence type="predicted"/>
<keyword evidence="3" id="KW-1185">Reference proteome</keyword>
<feature type="region of interest" description="Disordered" evidence="1">
    <location>
        <begin position="304"/>
        <end position="361"/>
    </location>
</feature>
<dbReference type="Proteomes" id="UP001465976">
    <property type="component" value="Unassembled WGS sequence"/>
</dbReference>
<evidence type="ECO:0000313" key="2">
    <source>
        <dbReference type="EMBL" id="KAL0565528.1"/>
    </source>
</evidence>
<feature type="compositionally biased region" description="Basic residues" evidence="1">
    <location>
        <begin position="324"/>
        <end position="335"/>
    </location>
</feature>
<sequence length="520" mass="58731">MPSYYYHQIAPRTPGSGLPPPFKLAEPIFRVLRGRDGQLELIQALDSAGRPHLLIHVTPDEERRLRLSSKSEVRLRDLEERYEVLSPIRFEDQKKLFRKMEKMEKVAKQEQQSTVELLSENGRYNGRCDYEWGRLYKRILFDRLPCTEFNIPSNSSIPFETLSKTRVMSFCFTAWQIDHSAVGKNTILDLGFAFAEVCLGEGWKGLKPIRASTVRLKEKVNVQLRQKQRVEGAHPTQPEILEEDAVRARLRELLPRPSDDNDNDSPVILLVNDETKTKTIAKRFGFDMDEAGFQSGLKGLFRFEQPTSTSSNRATASSTSYSRYRSRSPSRNHHQRERERDYSYPSSSSRPRERHPPKPRVHILDIRALYERVSKTHDPQDGGYVPGIARNLGLPPTPFSVEQVWNAALDAELLIDVFNVLIRGLSIDEEHDVLHTVPRRRLEAPHELYSVGTSADPGGGEDNEDDDDDDDERDPNEIVQRVGGGGNGAGSGSGSGSNGAGVGAYAPAYDDYSDYGSDEY</sequence>
<feature type="compositionally biased region" description="Low complexity" evidence="1">
    <location>
        <begin position="306"/>
        <end position="323"/>
    </location>
</feature>
<feature type="compositionally biased region" description="Acidic residues" evidence="1">
    <location>
        <begin position="459"/>
        <end position="474"/>
    </location>
</feature>
<name>A0ABR3ERU8_9AGAR</name>
<evidence type="ECO:0000256" key="1">
    <source>
        <dbReference type="SAM" id="MobiDB-lite"/>
    </source>
</evidence>
<feature type="compositionally biased region" description="Basic and acidic residues" evidence="1">
    <location>
        <begin position="350"/>
        <end position="361"/>
    </location>
</feature>
<organism evidence="2 3">
    <name type="scientific">Marasmius crinis-equi</name>
    <dbReference type="NCBI Taxonomy" id="585013"/>
    <lineage>
        <taxon>Eukaryota</taxon>
        <taxon>Fungi</taxon>
        <taxon>Dikarya</taxon>
        <taxon>Basidiomycota</taxon>
        <taxon>Agaricomycotina</taxon>
        <taxon>Agaricomycetes</taxon>
        <taxon>Agaricomycetidae</taxon>
        <taxon>Agaricales</taxon>
        <taxon>Marasmiineae</taxon>
        <taxon>Marasmiaceae</taxon>
        <taxon>Marasmius</taxon>
    </lineage>
</organism>
<feature type="compositionally biased region" description="Gly residues" evidence="1">
    <location>
        <begin position="482"/>
        <end position="502"/>
    </location>
</feature>
<feature type="compositionally biased region" description="Acidic residues" evidence="1">
    <location>
        <begin position="511"/>
        <end position="520"/>
    </location>
</feature>
<dbReference type="EMBL" id="JBAHYK010002225">
    <property type="protein sequence ID" value="KAL0565528.1"/>
    <property type="molecule type" value="Genomic_DNA"/>
</dbReference>
<protein>
    <submittedName>
        <fullName evidence="2">Uncharacterized protein</fullName>
    </submittedName>
</protein>
<feature type="region of interest" description="Disordered" evidence="1">
    <location>
        <begin position="445"/>
        <end position="520"/>
    </location>
</feature>
<evidence type="ECO:0000313" key="3">
    <source>
        <dbReference type="Proteomes" id="UP001465976"/>
    </source>
</evidence>
<gene>
    <name evidence="2" type="ORF">V5O48_016496</name>
</gene>